<comment type="caution">
    <text evidence="1">The sequence shown here is derived from an EMBL/GenBank/DDBJ whole genome shotgun (WGS) entry which is preliminary data.</text>
</comment>
<keyword evidence="2" id="KW-1185">Reference proteome</keyword>
<sequence length="326" mass="36047">MHIRPVDLPELRDETVSAVARVGQYVYEQGISTGRQLMRPRGDATSAAAVLVREELKRVTAAELFYVSSEMSALAIAAGASLPEFTLMPEDLPARSGFMYFDQPVATADLRDVDETPLSEAPIVAACWGPWTGNNPAWKHGGIWVTWYSDARAALDSGVRIGTVSGRLAEKLRPVTDRLAIDNEIQCPFSPDPIPAMTANGGETASYFEAGGIARWLGTLKAAWLLMTQPVTAVTDAQYDKATRRRLAKNHPKPPRVRVINLRRPAGTSTSGSDREYQHQWIVRGHWRQQWYATRNVHRPVWIAPHVKGPEGAPLLGGEKVYAWTR</sequence>
<protein>
    <submittedName>
        <fullName evidence="1">Uncharacterized protein</fullName>
    </submittedName>
</protein>
<accession>A0A8J3QDK3</accession>
<dbReference type="EMBL" id="BONY01000036">
    <property type="protein sequence ID" value="GIH07386.1"/>
    <property type="molecule type" value="Genomic_DNA"/>
</dbReference>
<evidence type="ECO:0000313" key="1">
    <source>
        <dbReference type="EMBL" id="GIH07386.1"/>
    </source>
</evidence>
<dbReference type="AlphaFoldDB" id="A0A8J3QDK3"/>
<reference evidence="1" key="1">
    <citation type="submission" date="2021-01" db="EMBL/GenBank/DDBJ databases">
        <title>Whole genome shotgun sequence of Rhizocola hellebori NBRC 109834.</title>
        <authorList>
            <person name="Komaki H."/>
            <person name="Tamura T."/>
        </authorList>
    </citation>
    <scope>NUCLEOTIDE SEQUENCE</scope>
    <source>
        <strain evidence="1">NBRC 109834</strain>
    </source>
</reference>
<proteinExistence type="predicted"/>
<name>A0A8J3QDK3_9ACTN</name>
<organism evidence="1 2">
    <name type="scientific">Rhizocola hellebori</name>
    <dbReference type="NCBI Taxonomy" id="1392758"/>
    <lineage>
        <taxon>Bacteria</taxon>
        <taxon>Bacillati</taxon>
        <taxon>Actinomycetota</taxon>
        <taxon>Actinomycetes</taxon>
        <taxon>Micromonosporales</taxon>
        <taxon>Micromonosporaceae</taxon>
        <taxon>Rhizocola</taxon>
    </lineage>
</organism>
<gene>
    <name evidence="1" type="ORF">Rhe02_54530</name>
</gene>
<evidence type="ECO:0000313" key="2">
    <source>
        <dbReference type="Proteomes" id="UP000612899"/>
    </source>
</evidence>
<dbReference type="Proteomes" id="UP000612899">
    <property type="component" value="Unassembled WGS sequence"/>
</dbReference>